<dbReference type="RefSeq" id="WP_087323060.1">
    <property type="nucleotide sequence ID" value="NZ_CP103094.1"/>
</dbReference>
<evidence type="ECO:0000313" key="9">
    <source>
        <dbReference type="Proteomes" id="UP000435059"/>
    </source>
</evidence>
<comment type="caution">
    <text evidence="4">The sequence shown here is derived from an EMBL/GenBank/DDBJ whole genome shotgun (WGS) entry which is preliminary data.</text>
</comment>
<keyword evidence="2" id="KW-0547">Nucleotide-binding</keyword>
<organism evidence="4 9">
    <name type="scientific">Bacteroides xylanisolvens</name>
    <dbReference type="NCBI Taxonomy" id="371601"/>
    <lineage>
        <taxon>Bacteria</taxon>
        <taxon>Pseudomonadati</taxon>
        <taxon>Bacteroidota</taxon>
        <taxon>Bacteroidia</taxon>
        <taxon>Bacteroidales</taxon>
        <taxon>Bacteroidaceae</taxon>
        <taxon>Bacteroides</taxon>
    </lineage>
</organism>
<evidence type="ECO:0000313" key="8">
    <source>
        <dbReference type="Proteomes" id="UP000284495"/>
    </source>
</evidence>
<reference evidence="7 8" key="1">
    <citation type="submission" date="2018-08" db="EMBL/GenBank/DDBJ databases">
        <title>A genome reference for cultivated species of the human gut microbiota.</title>
        <authorList>
            <person name="Zou Y."/>
            <person name="Xue W."/>
            <person name="Luo G."/>
        </authorList>
    </citation>
    <scope>NUCLEOTIDE SEQUENCE [LARGE SCALE GENOMIC DNA]</scope>
    <source>
        <strain evidence="6 8">AF38-2</strain>
        <strain evidence="5 7">TF10-34</strain>
    </source>
</reference>
<dbReference type="CDD" id="cd24029">
    <property type="entry name" value="ASKHA_NBD_HSP70_DnaK_HscA_HscC"/>
    <property type="match status" value="1"/>
</dbReference>
<evidence type="ECO:0000313" key="4">
    <source>
        <dbReference type="EMBL" id="KAB6080847.1"/>
    </source>
</evidence>
<protein>
    <submittedName>
        <fullName evidence="4">Hsp70 family protein</fullName>
    </submittedName>
</protein>
<dbReference type="AlphaFoldDB" id="A0A1Y4V6R5"/>
<dbReference type="Gene3D" id="3.90.640.10">
    <property type="entry name" value="Actin, Chain A, domain 4"/>
    <property type="match status" value="1"/>
</dbReference>
<comment type="similarity">
    <text evidence="1">Belongs to the heat shock protein 70 family.</text>
</comment>
<dbReference type="InterPro" id="IPR018181">
    <property type="entry name" value="Heat_shock_70_CS"/>
</dbReference>
<dbReference type="PROSITE" id="PS00297">
    <property type="entry name" value="HSP70_1"/>
    <property type="match status" value="1"/>
</dbReference>
<dbReference type="Gene3D" id="3.30.420.40">
    <property type="match status" value="2"/>
</dbReference>
<dbReference type="EMBL" id="WDES01000067">
    <property type="protein sequence ID" value="KAB6080847.1"/>
    <property type="molecule type" value="Genomic_DNA"/>
</dbReference>
<dbReference type="InterPro" id="IPR013126">
    <property type="entry name" value="Hsp_70_fam"/>
</dbReference>
<reference evidence="4 9" key="2">
    <citation type="journal article" date="2019" name="Nat. Med.">
        <title>A library of human gut bacterial isolates paired with longitudinal multiomics data enables mechanistic microbiome research.</title>
        <authorList>
            <person name="Poyet M."/>
            <person name="Groussin M."/>
            <person name="Gibbons S.M."/>
            <person name="Avila-Pacheco J."/>
            <person name="Jiang X."/>
            <person name="Kearney S.M."/>
            <person name="Perrotta A.R."/>
            <person name="Berdy B."/>
            <person name="Zhao S."/>
            <person name="Lieberman T.D."/>
            <person name="Swanson P.K."/>
            <person name="Smith M."/>
            <person name="Roesemann S."/>
            <person name="Alexander J.E."/>
            <person name="Rich S.A."/>
            <person name="Livny J."/>
            <person name="Vlamakis H."/>
            <person name="Clish C."/>
            <person name="Bullock K."/>
            <person name="Deik A."/>
            <person name="Scott J."/>
            <person name="Pierce K.A."/>
            <person name="Xavier R.J."/>
            <person name="Alm E.J."/>
        </authorList>
    </citation>
    <scope>NUCLEOTIDE SEQUENCE [LARGE SCALE GENOMIC DNA]</scope>
    <source>
        <strain evidence="4 9">BIOML-A74</strain>
    </source>
</reference>
<keyword evidence="9" id="KW-1185">Reference proteome</keyword>
<dbReference type="Proteomes" id="UP000435059">
    <property type="component" value="Unassembled WGS sequence"/>
</dbReference>
<dbReference type="GO" id="GO:0005524">
    <property type="term" value="F:ATP binding"/>
    <property type="evidence" value="ECO:0007669"/>
    <property type="project" value="UniProtKB-KW"/>
</dbReference>
<accession>A0A1Y4V6R5</accession>
<dbReference type="Proteomes" id="UP000284495">
    <property type="component" value="Unassembled WGS sequence"/>
</dbReference>
<evidence type="ECO:0000256" key="3">
    <source>
        <dbReference type="ARBA" id="ARBA00022840"/>
    </source>
</evidence>
<dbReference type="InterPro" id="IPR043129">
    <property type="entry name" value="ATPase_NBD"/>
</dbReference>
<dbReference type="SUPFAM" id="SSF53067">
    <property type="entry name" value="Actin-like ATPase domain"/>
    <property type="match status" value="2"/>
</dbReference>
<keyword evidence="3" id="KW-0067">ATP-binding</keyword>
<evidence type="ECO:0000313" key="6">
    <source>
        <dbReference type="EMBL" id="RHL41199.1"/>
    </source>
</evidence>
<dbReference type="PRINTS" id="PR00301">
    <property type="entry name" value="HEATSHOCK70"/>
</dbReference>
<proteinExistence type="inferred from homology"/>
<evidence type="ECO:0000313" key="5">
    <source>
        <dbReference type="EMBL" id="RGK54558.1"/>
    </source>
</evidence>
<dbReference type="Proteomes" id="UP000261210">
    <property type="component" value="Unassembled WGS sequence"/>
</dbReference>
<gene>
    <name evidence="6" type="ORF">DW027_01545</name>
    <name evidence="5" type="ORF">DXD03_23865</name>
    <name evidence="4" type="ORF">GA574_25510</name>
</gene>
<evidence type="ECO:0000256" key="2">
    <source>
        <dbReference type="ARBA" id="ARBA00022741"/>
    </source>
</evidence>
<evidence type="ECO:0000256" key="1">
    <source>
        <dbReference type="ARBA" id="ARBA00007381"/>
    </source>
</evidence>
<dbReference type="PANTHER" id="PTHR19375">
    <property type="entry name" value="HEAT SHOCK PROTEIN 70KDA"/>
    <property type="match status" value="1"/>
</dbReference>
<dbReference type="Pfam" id="PF00012">
    <property type="entry name" value="HSP70"/>
    <property type="match status" value="1"/>
</dbReference>
<name>A0A1Y4V6R5_9BACE</name>
<dbReference type="EMBL" id="QSQU01000077">
    <property type="protein sequence ID" value="RGK54558.1"/>
    <property type="molecule type" value="Genomic_DNA"/>
</dbReference>
<dbReference type="GO" id="GO:0140662">
    <property type="term" value="F:ATP-dependent protein folding chaperone"/>
    <property type="evidence" value="ECO:0007669"/>
    <property type="project" value="InterPro"/>
</dbReference>
<dbReference type="EMBL" id="QROO01000002">
    <property type="protein sequence ID" value="RHL41199.1"/>
    <property type="molecule type" value="Genomic_DNA"/>
</dbReference>
<evidence type="ECO:0000313" key="7">
    <source>
        <dbReference type="Proteomes" id="UP000261210"/>
    </source>
</evidence>
<sequence>MVQVKMKYGIDLGTTNSAICRMENGDPCIKKTDTLKDTLSSCVSFTKKKVIKVGDSAYNDLRQDKSRATKKWSRQNENVFIEFKRTMGLDTPYETSNMGCSFSSEDLSSEVLKALKSFVSDDSINAAVITIPAKFKADQIAATKRSAILAGIEHCELLQEPIAASMAYGLSSARKDGVWLVFDFGGGTFDAALLKVEDGIMQVKDTEGDNYLGGKNLDYAIVDEIIIPYLQENYVIDKILADDAKKQILRDAMKFYAEQAKNQLSFKPHCDITSQLDEFGEDDEGAELELDIVVTQQQIKEVVAPVFQKAINICKDLLKRNNIQGGDLDSLILVGGPTYSPVLREMLKEQITSNVDTSVDPMTAVAKGAALYASGIDSEVTEKISFGTVALGLSYESSSVEVVEFVSVKLLPDECTGRLSSKVFVELIRNDRGWSSGKIEINEIGDVVECQLMEGKTNVFTIIAYDDKGTSIPCFPNEVNIMQGIVVGNAVLPYNIGIEVHDRSLNRDIFIPLKGVEKNQPIPAIGVRNGLKTPRQLRPGMSADNMVIPIYQGEYNVEGTSAIYNDHVFNVSINGDDVPALIPADSDLDIILKVDRSQQMIMEVTFPIIGETVEKVIEVAQRSTGVDIYDLQNRLDEAKQKLISLQSSPAIKESETIEVQNMLNDITGRFDGEKDSDDGKMHLLADLRRAFLKIEGVEKEHEWDSIEAELRTEFDRLEKANSDLGSKYDNQVEELRRQTDVVICQKDVQVGRQVLADINSLFITVTLIYQLVGFVRHYSQNFRQYAWKDANRARQLLNQGMEMVNNNPMVETLHPLVCAVIDVIDMPENEKPEF</sequence>